<protein>
    <recommendedName>
        <fullName evidence="7">Putative NAD(P)H nitroreductase</fullName>
        <ecNumber evidence="7">1.-.-.-</ecNumber>
    </recommendedName>
</protein>
<dbReference type="Gene3D" id="3.40.109.10">
    <property type="entry name" value="NADH Oxidase"/>
    <property type="match status" value="1"/>
</dbReference>
<keyword evidence="3 7" id="KW-0288">FMN</keyword>
<dbReference type="PIRSF" id="PIRSF000232">
    <property type="entry name" value="YdjA"/>
    <property type="match status" value="1"/>
</dbReference>
<dbReference type="InterPro" id="IPR029479">
    <property type="entry name" value="Nitroreductase"/>
</dbReference>
<organism evidence="10 11">
    <name type="scientific">Paraburkholderia lacunae</name>
    <dbReference type="NCBI Taxonomy" id="2211104"/>
    <lineage>
        <taxon>Bacteria</taxon>
        <taxon>Pseudomonadati</taxon>
        <taxon>Pseudomonadota</taxon>
        <taxon>Betaproteobacteria</taxon>
        <taxon>Burkholderiales</taxon>
        <taxon>Burkholderiaceae</taxon>
        <taxon>Paraburkholderia</taxon>
    </lineage>
</organism>
<evidence type="ECO:0000259" key="9">
    <source>
        <dbReference type="Pfam" id="PF00881"/>
    </source>
</evidence>
<dbReference type="InterPro" id="IPR000415">
    <property type="entry name" value="Nitroreductase-like"/>
</dbReference>
<evidence type="ECO:0000256" key="8">
    <source>
        <dbReference type="PIRSR" id="PIRSR000232-1"/>
    </source>
</evidence>
<keyword evidence="5 7" id="KW-0560">Oxidoreductase</keyword>
<dbReference type="EC" id="1.-.-.-" evidence="7"/>
<dbReference type="AlphaFoldDB" id="A0A370N2C6"/>
<dbReference type="PANTHER" id="PTHR43821">
    <property type="entry name" value="NAD(P)H NITROREDUCTASE YDJA-RELATED"/>
    <property type="match status" value="1"/>
</dbReference>
<dbReference type="SUPFAM" id="SSF55469">
    <property type="entry name" value="FMN-dependent nitroreductase-like"/>
    <property type="match status" value="1"/>
</dbReference>
<accession>A0A370N2C6</accession>
<feature type="binding site" evidence="8">
    <location>
        <position position="53"/>
    </location>
    <ligand>
        <name>FMN</name>
        <dbReference type="ChEBI" id="CHEBI:58210"/>
        <note>ligand shared between dimeric partners</note>
    </ligand>
</feature>
<evidence type="ECO:0000256" key="3">
    <source>
        <dbReference type="ARBA" id="ARBA00022643"/>
    </source>
</evidence>
<sequence length="200" mass="22091">MSPATPIGLMALMKFFTMDDIFRRHSCKEFHDIPVTQEALDMILRAATSGNDHGHLRPWEFRLFTGPGRGQLADAFVRHAVANGGDSRQCEKARNAPFRAPLIICVSTMRRECNIPFRDQIFSAAASCQLITLAVHLVGLAAIWKTGVWATSGIVRESLGIGSDDEIVGFIYIGTRAEPEGAARDFPIDRVFFNPSQTAR</sequence>
<evidence type="ECO:0000256" key="6">
    <source>
        <dbReference type="ARBA" id="ARBA00023027"/>
    </source>
</evidence>
<feature type="domain" description="Nitroreductase" evidence="9">
    <location>
        <begin position="22"/>
        <end position="174"/>
    </location>
</feature>
<proteinExistence type="inferred from homology"/>
<dbReference type="OrthoDB" id="9804207at2"/>
<comment type="caution">
    <text evidence="10">The sequence shown here is derived from an EMBL/GenBank/DDBJ whole genome shotgun (WGS) entry which is preliminary data.</text>
</comment>
<evidence type="ECO:0000256" key="1">
    <source>
        <dbReference type="ARBA" id="ARBA00007118"/>
    </source>
</evidence>
<evidence type="ECO:0000256" key="5">
    <source>
        <dbReference type="ARBA" id="ARBA00023002"/>
    </source>
</evidence>
<dbReference type="Pfam" id="PF00881">
    <property type="entry name" value="Nitroreductase"/>
    <property type="match status" value="1"/>
</dbReference>
<dbReference type="CDD" id="cd02135">
    <property type="entry name" value="YdjA-like"/>
    <property type="match status" value="1"/>
</dbReference>
<dbReference type="PANTHER" id="PTHR43821:SF1">
    <property type="entry name" value="NAD(P)H NITROREDUCTASE YDJA-RELATED"/>
    <property type="match status" value="1"/>
</dbReference>
<evidence type="ECO:0000256" key="7">
    <source>
        <dbReference type="PIRNR" id="PIRNR000232"/>
    </source>
</evidence>
<evidence type="ECO:0000313" key="11">
    <source>
        <dbReference type="Proteomes" id="UP000254875"/>
    </source>
</evidence>
<evidence type="ECO:0000313" key="10">
    <source>
        <dbReference type="EMBL" id="RDJ99654.1"/>
    </source>
</evidence>
<dbReference type="EMBL" id="QHKS01000021">
    <property type="protein sequence ID" value="RDJ99654.1"/>
    <property type="molecule type" value="Genomic_DNA"/>
</dbReference>
<keyword evidence="2 7" id="KW-0285">Flavoprotein</keyword>
<comment type="similarity">
    <text evidence="1 7">Belongs to the nitroreductase family.</text>
</comment>
<keyword evidence="6 7" id="KW-0520">NAD</keyword>
<keyword evidence="11" id="KW-1185">Reference proteome</keyword>
<gene>
    <name evidence="10" type="ORF">DLM46_27475</name>
</gene>
<reference evidence="11" key="1">
    <citation type="submission" date="2018-05" db="EMBL/GenBank/DDBJ databases">
        <authorList>
            <person name="Feng T."/>
        </authorList>
    </citation>
    <scope>NUCLEOTIDE SEQUENCE [LARGE SCALE GENOMIC DNA]</scope>
    <source>
        <strain evidence="11">S27</strain>
    </source>
</reference>
<name>A0A370N2C6_9BURK</name>
<dbReference type="Proteomes" id="UP000254875">
    <property type="component" value="Unassembled WGS sequence"/>
</dbReference>
<keyword evidence="4 7" id="KW-0521">NADP</keyword>
<dbReference type="InterPro" id="IPR026021">
    <property type="entry name" value="YdjA-like"/>
</dbReference>
<evidence type="ECO:0000256" key="4">
    <source>
        <dbReference type="ARBA" id="ARBA00022857"/>
    </source>
</evidence>
<dbReference type="InterPro" id="IPR052530">
    <property type="entry name" value="NAD(P)H_nitroreductase"/>
</dbReference>
<evidence type="ECO:0000256" key="2">
    <source>
        <dbReference type="ARBA" id="ARBA00022630"/>
    </source>
</evidence>
<feature type="binding site" description="in other chain" evidence="8">
    <location>
        <begin position="144"/>
        <end position="146"/>
    </location>
    <ligand>
        <name>FMN</name>
        <dbReference type="ChEBI" id="CHEBI:58210"/>
        <note>ligand shared between dimeric partners</note>
    </ligand>
</feature>
<comment type="cofactor">
    <cofactor evidence="8">
        <name>FMN</name>
        <dbReference type="ChEBI" id="CHEBI:58210"/>
    </cofactor>
    <text evidence="8">Binds 1 FMN per subunit.</text>
</comment>
<feature type="binding site" description="in other chain" evidence="8">
    <location>
        <begin position="24"/>
        <end position="26"/>
    </location>
    <ligand>
        <name>FMN</name>
        <dbReference type="ChEBI" id="CHEBI:58210"/>
        <note>ligand shared between dimeric partners</note>
    </ligand>
</feature>
<dbReference type="GO" id="GO:0016491">
    <property type="term" value="F:oxidoreductase activity"/>
    <property type="evidence" value="ECO:0007669"/>
    <property type="project" value="UniProtKB-UniRule"/>
</dbReference>